<reference evidence="3" key="1">
    <citation type="submission" date="2016-06" db="UniProtKB">
        <authorList>
            <consortium name="WormBaseParasite"/>
        </authorList>
    </citation>
    <scope>IDENTIFICATION</scope>
</reference>
<protein>
    <submittedName>
        <fullName evidence="3">Interleukin-6</fullName>
    </submittedName>
</protein>
<name>A0A183V8M5_TOXCA</name>
<dbReference type="WBParaSite" id="TCNE_0001709601-mRNA-1">
    <property type="protein sequence ID" value="TCNE_0001709601-mRNA-1"/>
    <property type="gene ID" value="TCNE_0001709601"/>
</dbReference>
<dbReference type="Proteomes" id="UP000050794">
    <property type="component" value="Unassembled WGS sequence"/>
</dbReference>
<evidence type="ECO:0000313" key="1">
    <source>
        <dbReference type="EMBL" id="VDM48416.1"/>
    </source>
</evidence>
<evidence type="ECO:0000313" key="3">
    <source>
        <dbReference type="WBParaSite" id="TCNE_0001709601-mRNA-1"/>
    </source>
</evidence>
<gene>
    <name evidence="1" type="ORF">TCNE_LOCUS17095</name>
</gene>
<dbReference type="EMBL" id="UYWY01024145">
    <property type="protein sequence ID" value="VDM48416.1"/>
    <property type="molecule type" value="Genomic_DNA"/>
</dbReference>
<evidence type="ECO:0000313" key="2">
    <source>
        <dbReference type="Proteomes" id="UP000050794"/>
    </source>
</evidence>
<reference evidence="1 2" key="2">
    <citation type="submission" date="2018-11" db="EMBL/GenBank/DDBJ databases">
        <authorList>
            <consortium name="Pathogen Informatics"/>
        </authorList>
    </citation>
    <scope>NUCLEOTIDE SEQUENCE [LARGE SCALE GENOMIC DNA]</scope>
</reference>
<dbReference type="AlphaFoldDB" id="A0A183V8M5"/>
<proteinExistence type="predicted"/>
<organism evidence="2 3">
    <name type="scientific">Toxocara canis</name>
    <name type="common">Canine roundworm</name>
    <dbReference type="NCBI Taxonomy" id="6265"/>
    <lineage>
        <taxon>Eukaryota</taxon>
        <taxon>Metazoa</taxon>
        <taxon>Ecdysozoa</taxon>
        <taxon>Nematoda</taxon>
        <taxon>Chromadorea</taxon>
        <taxon>Rhabditida</taxon>
        <taxon>Spirurina</taxon>
        <taxon>Ascaridomorpha</taxon>
        <taxon>Ascaridoidea</taxon>
        <taxon>Toxocaridae</taxon>
        <taxon>Toxocara</taxon>
    </lineage>
</organism>
<accession>A0A183V8M5</accession>
<sequence length="253" mass="28652">MQVFVDLCLMHYLRCALKTFDLSGEMRAFGCRSSSCDFNNESEVTGFLDQHLSLLTKACYKDGSRTDCHQALARFSVPSENIAQSHLHVVNLTDRHGELELSNTSITGANTYFRALNDFIECLDKEAKKAKTMRPMTMEERSKERENYFDEERIRRQGNSTGADVTIVMGSIPSLLLALVVILLIGDDHGEDILEGAAEHSTREELSDTVGSVTEQFEEVFLFPFFPSHIAEYYFYKCSEIFALHYKVSITAL</sequence>
<keyword evidence="2" id="KW-1185">Reference proteome</keyword>